<sequence>MKSLAWLSFRWLAWAGSQPKTQACTSLLNMFSPECLTISQLFQNQFKQPIVSSNITLSDYDSARLNSSSDDISKSIQLSHPVSAGYLVVIFFMNLTSGGGGSATNTTGPANLTNTSSGRGSTPPQNLRNNQTGCHFPHVCIAVWLTFLVIGSVITS</sequence>
<keyword evidence="4" id="KW-1185">Reference proteome</keyword>
<evidence type="ECO:0000313" key="4">
    <source>
        <dbReference type="Proteomes" id="UP000724874"/>
    </source>
</evidence>
<dbReference type="EMBL" id="JADNYJ010000036">
    <property type="protein sequence ID" value="KAF8902376.1"/>
    <property type="molecule type" value="Genomic_DNA"/>
</dbReference>
<feature type="signal peptide" evidence="2">
    <location>
        <begin position="1"/>
        <end position="23"/>
    </location>
</feature>
<reference evidence="3" key="1">
    <citation type="submission" date="2020-11" db="EMBL/GenBank/DDBJ databases">
        <authorList>
            <consortium name="DOE Joint Genome Institute"/>
            <person name="Ahrendt S."/>
            <person name="Riley R."/>
            <person name="Andreopoulos W."/>
            <person name="LaButti K."/>
            <person name="Pangilinan J."/>
            <person name="Ruiz-duenas F.J."/>
            <person name="Barrasa J.M."/>
            <person name="Sanchez-Garcia M."/>
            <person name="Camarero S."/>
            <person name="Miyauchi S."/>
            <person name="Serrano A."/>
            <person name="Linde D."/>
            <person name="Babiker R."/>
            <person name="Drula E."/>
            <person name="Ayuso-Fernandez I."/>
            <person name="Pacheco R."/>
            <person name="Padilla G."/>
            <person name="Ferreira P."/>
            <person name="Barriuso J."/>
            <person name="Kellner H."/>
            <person name="Castanera R."/>
            <person name="Alfaro M."/>
            <person name="Ramirez L."/>
            <person name="Pisabarro A.G."/>
            <person name="Kuo A."/>
            <person name="Tritt A."/>
            <person name="Lipzen A."/>
            <person name="He G."/>
            <person name="Yan M."/>
            <person name="Ng V."/>
            <person name="Cullen D."/>
            <person name="Martin F."/>
            <person name="Rosso M.-N."/>
            <person name="Henrissat B."/>
            <person name="Hibbett D."/>
            <person name="Martinez A.T."/>
            <person name="Grigoriev I.V."/>
        </authorList>
    </citation>
    <scope>NUCLEOTIDE SEQUENCE</scope>
    <source>
        <strain evidence="3">AH 44721</strain>
    </source>
</reference>
<proteinExistence type="predicted"/>
<dbReference type="AlphaFoldDB" id="A0A9P5NRA4"/>
<accession>A0A9P5NRA4</accession>
<feature type="chain" id="PRO_5040512364" evidence="2">
    <location>
        <begin position="24"/>
        <end position="156"/>
    </location>
</feature>
<gene>
    <name evidence="3" type="ORF">CPB84DRAFT_1775941</name>
</gene>
<keyword evidence="2" id="KW-0732">Signal</keyword>
<evidence type="ECO:0000313" key="3">
    <source>
        <dbReference type="EMBL" id="KAF8902376.1"/>
    </source>
</evidence>
<organism evidence="3 4">
    <name type="scientific">Gymnopilus junonius</name>
    <name type="common">Spectacular rustgill mushroom</name>
    <name type="synonym">Gymnopilus spectabilis subsp. junonius</name>
    <dbReference type="NCBI Taxonomy" id="109634"/>
    <lineage>
        <taxon>Eukaryota</taxon>
        <taxon>Fungi</taxon>
        <taxon>Dikarya</taxon>
        <taxon>Basidiomycota</taxon>
        <taxon>Agaricomycotina</taxon>
        <taxon>Agaricomycetes</taxon>
        <taxon>Agaricomycetidae</taxon>
        <taxon>Agaricales</taxon>
        <taxon>Agaricineae</taxon>
        <taxon>Hymenogastraceae</taxon>
        <taxon>Gymnopilus</taxon>
    </lineage>
</organism>
<evidence type="ECO:0000256" key="2">
    <source>
        <dbReference type="SAM" id="SignalP"/>
    </source>
</evidence>
<protein>
    <submittedName>
        <fullName evidence="3">Uncharacterized protein</fullName>
    </submittedName>
</protein>
<evidence type="ECO:0000256" key="1">
    <source>
        <dbReference type="SAM" id="MobiDB-lite"/>
    </source>
</evidence>
<comment type="caution">
    <text evidence="3">The sequence shown here is derived from an EMBL/GenBank/DDBJ whole genome shotgun (WGS) entry which is preliminary data.</text>
</comment>
<name>A0A9P5NRA4_GYMJU</name>
<feature type="region of interest" description="Disordered" evidence="1">
    <location>
        <begin position="103"/>
        <end position="129"/>
    </location>
</feature>
<feature type="compositionally biased region" description="Polar residues" evidence="1">
    <location>
        <begin position="112"/>
        <end position="129"/>
    </location>
</feature>
<dbReference type="Proteomes" id="UP000724874">
    <property type="component" value="Unassembled WGS sequence"/>
</dbReference>